<evidence type="ECO:0000313" key="1">
    <source>
        <dbReference type="EMBL" id="PBK92479.1"/>
    </source>
</evidence>
<protein>
    <submittedName>
        <fullName evidence="1">Uncharacterized protein</fullName>
    </submittedName>
</protein>
<accession>A0A2H3DB69</accession>
<reference evidence="2" key="1">
    <citation type="journal article" date="2017" name="Nat. Ecol. Evol.">
        <title>Genome expansion and lineage-specific genetic innovations in the forest pathogenic fungi Armillaria.</title>
        <authorList>
            <person name="Sipos G."/>
            <person name="Prasanna A.N."/>
            <person name="Walter M.C."/>
            <person name="O'Connor E."/>
            <person name="Balint B."/>
            <person name="Krizsan K."/>
            <person name="Kiss B."/>
            <person name="Hess J."/>
            <person name="Varga T."/>
            <person name="Slot J."/>
            <person name="Riley R."/>
            <person name="Boka B."/>
            <person name="Rigling D."/>
            <person name="Barry K."/>
            <person name="Lee J."/>
            <person name="Mihaltcheva S."/>
            <person name="LaButti K."/>
            <person name="Lipzen A."/>
            <person name="Waldron R."/>
            <person name="Moloney N.M."/>
            <person name="Sperisen C."/>
            <person name="Kredics L."/>
            <person name="Vagvoelgyi C."/>
            <person name="Patrignani A."/>
            <person name="Fitzpatrick D."/>
            <person name="Nagy I."/>
            <person name="Doyle S."/>
            <person name="Anderson J.B."/>
            <person name="Grigoriev I.V."/>
            <person name="Gueldener U."/>
            <person name="Muensterkoetter M."/>
            <person name="Nagy L.G."/>
        </authorList>
    </citation>
    <scope>NUCLEOTIDE SEQUENCE [LARGE SCALE GENOMIC DNA]</scope>
    <source>
        <strain evidence="2">Ar21-2</strain>
    </source>
</reference>
<name>A0A2H3DB69_ARMGA</name>
<sequence length="119" mass="12900">MTWYNFRPLVTLSSFSPSSTEATSSYLDASPSSWILARVCITGSIHASGRAPTSRTIGIETQGRFRTDNSHRRDGSGPILGVISTNGYVFGDEAGTKDTHTIIIKDLSRVNHSSAKYCT</sequence>
<dbReference type="EMBL" id="KZ293658">
    <property type="protein sequence ID" value="PBK92479.1"/>
    <property type="molecule type" value="Genomic_DNA"/>
</dbReference>
<dbReference type="InParanoid" id="A0A2H3DB69"/>
<dbReference type="Proteomes" id="UP000217790">
    <property type="component" value="Unassembled WGS sequence"/>
</dbReference>
<dbReference type="OrthoDB" id="5945798at2759"/>
<proteinExistence type="predicted"/>
<evidence type="ECO:0000313" key="2">
    <source>
        <dbReference type="Proteomes" id="UP000217790"/>
    </source>
</evidence>
<dbReference type="STRING" id="47427.A0A2H3DB69"/>
<gene>
    <name evidence="1" type="ORF">ARMGADRAFT_1030765</name>
</gene>
<keyword evidence="2" id="KW-1185">Reference proteome</keyword>
<dbReference type="AlphaFoldDB" id="A0A2H3DB69"/>
<organism evidence="1 2">
    <name type="scientific">Armillaria gallica</name>
    <name type="common">Bulbous honey fungus</name>
    <name type="synonym">Armillaria bulbosa</name>
    <dbReference type="NCBI Taxonomy" id="47427"/>
    <lineage>
        <taxon>Eukaryota</taxon>
        <taxon>Fungi</taxon>
        <taxon>Dikarya</taxon>
        <taxon>Basidiomycota</taxon>
        <taxon>Agaricomycotina</taxon>
        <taxon>Agaricomycetes</taxon>
        <taxon>Agaricomycetidae</taxon>
        <taxon>Agaricales</taxon>
        <taxon>Marasmiineae</taxon>
        <taxon>Physalacriaceae</taxon>
        <taxon>Armillaria</taxon>
    </lineage>
</organism>